<feature type="signal peptide" evidence="1">
    <location>
        <begin position="1"/>
        <end position="20"/>
    </location>
</feature>
<dbReference type="EMBL" id="MEUG01000001">
    <property type="protein sequence ID" value="OGC28530.1"/>
    <property type="molecule type" value="Genomic_DNA"/>
</dbReference>
<keyword evidence="1" id="KW-0732">Signal</keyword>
<comment type="caution">
    <text evidence="2">The sequence shown here is derived from an EMBL/GenBank/DDBJ whole genome shotgun (WGS) entry which is preliminary data.</text>
</comment>
<evidence type="ECO:0008006" key="4">
    <source>
        <dbReference type="Google" id="ProtNLM"/>
    </source>
</evidence>
<protein>
    <recommendedName>
        <fullName evidence="4">DUF3108 domain-containing protein</fullName>
    </recommendedName>
</protein>
<evidence type="ECO:0000313" key="2">
    <source>
        <dbReference type="EMBL" id="OGC28530.1"/>
    </source>
</evidence>
<organism evidence="2 3">
    <name type="scientific">candidate division WOR-1 bacterium RIFOXYC12_FULL_54_18</name>
    <dbReference type="NCBI Taxonomy" id="1802584"/>
    <lineage>
        <taxon>Bacteria</taxon>
        <taxon>Bacillati</taxon>
        <taxon>Saganbacteria</taxon>
    </lineage>
</organism>
<evidence type="ECO:0000256" key="1">
    <source>
        <dbReference type="SAM" id="SignalP"/>
    </source>
</evidence>
<accession>A0A1F4T7L2</accession>
<proteinExistence type="predicted"/>
<dbReference type="Proteomes" id="UP000178602">
    <property type="component" value="Unassembled WGS sequence"/>
</dbReference>
<name>A0A1F4T7L2_UNCSA</name>
<dbReference type="AlphaFoldDB" id="A0A1F4T7L2"/>
<gene>
    <name evidence="2" type="ORF">A3K49_06150</name>
</gene>
<evidence type="ECO:0000313" key="3">
    <source>
        <dbReference type="Proteomes" id="UP000178602"/>
    </source>
</evidence>
<sequence length="251" mass="28591">MKKLSALLILFLLLSVAAKAELFEYKNLLLETKKNRARDKASGKQLWSSTIKVARLTDKGKDFVYITEDGSGIYGGENKNWSSRAYYYYNGTTARPYQAKLVYKSPEGKILQVIEKSYDPEGKKALFRVNNKDTALNTSNDLIDKELLGLALANYPFDEKREFSFHLLTNEPKIYPMTIKYIGEEPVAINGKEIAAHKIQMIPDLGALNIFGAFVPKTYFWFTKEKPHDFLRYEGLESGMGTPYIVIETVQ</sequence>
<reference evidence="2 3" key="1">
    <citation type="journal article" date="2016" name="Nat. Commun.">
        <title>Thousands of microbial genomes shed light on interconnected biogeochemical processes in an aquifer system.</title>
        <authorList>
            <person name="Anantharaman K."/>
            <person name="Brown C.T."/>
            <person name="Hug L.A."/>
            <person name="Sharon I."/>
            <person name="Castelle C.J."/>
            <person name="Probst A.J."/>
            <person name="Thomas B.C."/>
            <person name="Singh A."/>
            <person name="Wilkins M.J."/>
            <person name="Karaoz U."/>
            <person name="Brodie E.L."/>
            <person name="Williams K.H."/>
            <person name="Hubbard S.S."/>
            <person name="Banfield J.F."/>
        </authorList>
    </citation>
    <scope>NUCLEOTIDE SEQUENCE [LARGE SCALE GENOMIC DNA]</scope>
</reference>
<feature type="chain" id="PRO_5009514534" description="DUF3108 domain-containing protein" evidence="1">
    <location>
        <begin position="21"/>
        <end position="251"/>
    </location>
</feature>